<dbReference type="Proteomes" id="UP000256970">
    <property type="component" value="Unassembled WGS sequence"/>
</dbReference>
<dbReference type="PANTHER" id="PTHR42791">
    <property type="entry name" value="GNAT FAMILY ACETYLTRANSFERASE"/>
    <property type="match status" value="1"/>
</dbReference>
<evidence type="ECO:0000313" key="2">
    <source>
        <dbReference type="EMBL" id="SZX70333.1"/>
    </source>
</evidence>
<dbReference type="PROSITE" id="PS51186">
    <property type="entry name" value="GNAT"/>
    <property type="match status" value="1"/>
</dbReference>
<evidence type="ECO:0000259" key="1">
    <source>
        <dbReference type="PROSITE" id="PS51186"/>
    </source>
</evidence>
<dbReference type="GO" id="GO:0016747">
    <property type="term" value="F:acyltransferase activity, transferring groups other than amino-acyl groups"/>
    <property type="evidence" value="ECO:0007669"/>
    <property type="project" value="InterPro"/>
</dbReference>
<gene>
    <name evidence="2" type="ORF">BQ4739_LOCUS10553</name>
</gene>
<dbReference type="SUPFAM" id="SSF55729">
    <property type="entry name" value="Acyl-CoA N-acyltransferases (Nat)"/>
    <property type="match status" value="1"/>
</dbReference>
<dbReference type="Pfam" id="PF13508">
    <property type="entry name" value="Acetyltransf_7"/>
    <property type="match status" value="1"/>
</dbReference>
<sequence length="140" mass="15030">MDAAAVLLSSSQEAQLVALQQQLDFGVIPGTLQMLQAIPQSSLPTMMAAFRILHEAGTAAMHSAGHSHYLKLMLLAARPKAQGNGLGSAVLDAAVAAADGKRLPLYLEAANEELVPMYERYGFKPVGRLDLMTLMVRERL</sequence>
<organism evidence="2 3">
    <name type="scientific">Tetradesmus obliquus</name>
    <name type="common">Green alga</name>
    <name type="synonym">Acutodesmus obliquus</name>
    <dbReference type="NCBI Taxonomy" id="3088"/>
    <lineage>
        <taxon>Eukaryota</taxon>
        <taxon>Viridiplantae</taxon>
        <taxon>Chlorophyta</taxon>
        <taxon>core chlorophytes</taxon>
        <taxon>Chlorophyceae</taxon>
        <taxon>CS clade</taxon>
        <taxon>Sphaeropleales</taxon>
        <taxon>Scenedesmaceae</taxon>
        <taxon>Tetradesmus</taxon>
    </lineage>
</organism>
<dbReference type="PANTHER" id="PTHR42791:SF1">
    <property type="entry name" value="N-ACETYLTRANSFERASE DOMAIN-CONTAINING PROTEIN"/>
    <property type="match status" value="1"/>
</dbReference>
<dbReference type="Gene3D" id="3.40.630.30">
    <property type="match status" value="1"/>
</dbReference>
<accession>A0A383VZM8</accession>
<dbReference type="AlphaFoldDB" id="A0A383VZM8"/>
<evidence type="ECO:0000313" key="3">
    <source>
        <dbReference type="Proteomes" id="UP000256970"/>
    </source>
</evidence>
<feature type="domain" description="N-acetyltransferase" evidence="1">
    <location>
        <begin position="6"/>
        <end position="140"/>
    </location>
</feature>
<protein>
    <recommendedName>
        <fullName evidence="1">N-acetyltransferase domain-containing protein</fullName>
    </recommendedName>
</protein>
<keyword evidence="3" id="KW-1185">Reference proteome</keyword>
<dbReference type="InterPro" id="IPR052523">
    <property type="entry name" value="Trichothecene_AcTrans"/>
</dbReference>
<reference evidence="2 3" key="1">
    <citation type="submission" date="2016-10" db="EMBL/GenBank/DDBJ databases">
        <authorList>
            <person name="Cai Z."/>
        </authorList>
    </citation>
    <scope>NUCLEOTIDE SEQUENCE [LARGE SCALE GENOMIC DNA]</scope>
</reference>
<proteinExistence type="predicted"/>
<dbReference type="InterPro" id="IPR016181">
    <property type="entry name" value="Acyl_CoA_acyltransferase"/>
</dbReference>
<dbReference type="InterPro" id="IPR000182">
    <property type="entry name" value="GNAT_dom"/>
</dbReference>
<dbReference type="EMBL" id="FNXT01000985">
    <property type="protein sequence ID" value="SZX70333.1"/>
    <property type="molecule type" value="Genomic_DNA"/>
</dbReference>
<name>A0A383VZM8_TETOB</name>